<dbReference type="RefSeq" id="WP_240624299.1">
    <property type="nucleotide sequence ID" value="NZ_QQSW01000006.1"/>
</dbReference>
<dbReference type="Proteomes" id="UP000294980">
    <property type="component" value="Unassembled WGS sequence"/>
</dbReference>
<evidence type="ECO:0000256" key="1">
    <source>
        <dbReference type="SAM" id="SignalP"/>
    </source>
</evidence>
<evidence type="ECO:0008006" key="4">
    <source>
        <dbReference type="Google" id="ProtNLM"/>
    </source>
</evidence>
<feature type="signal peptide" evidence="1">
    <location>
        <begin position="1"/>
        <end position="37"/>
    </location>
</feature>
<dbReference type="SUPFAM" id="SSF48452">
    <property type="entry name" value="TPR-like"/>
    <property type="match status" value="1"/>
</dbReference>
<keyword evidence="1" id="KW-0732">Signal</keyword>
<protein>
    <recommendedName>
        <fullName evidence="4">TonB family protein</fullName>
    </recommendedName>
</protein>
<gene>
    <name evidence="2" type="ORF">EV688_101318</name>
</gene>
<evidence type="ECO:0000313" key="2">
    <source>
        <dbReference type="EMBL" id="TCO78501.1"/>
    </source>
</evidence>
<name>A0A4R2KVI0_9GAMM</name>
<comment type="caution">
    <text evidence="2">The sequence shown here is derived from an EMBL/GenBank/DDBJ whole genome shotgun (WGS) entry which is preliminary data.</text>
</comment>
<feature type="chain" id="PRO_5020281497" description="TonB family protein" evidence="1">
    <location>
        <begin position="38"/>
        <end position="460"/>
    </location>
</feature>
<organism evidence="2 3">
    <name type="scientific">Chromatocurvus halotolerans</name>
    <dbReference type="NCBI Taxonomy" id="1132028"/>
    <lineage>
        <taxon>Bacteria</taxon>
        <taxon>Pseudomonadati</taxon>
        <taxon>Pseudomonadota</taxon>
        <taxon>Gammaproteobacteria</taxon>
        <taxon>Cellvibrionales</taxon>
        <taxon>Halieaceae</taxon>
        <taxon>Chromatocurvus</taxon>
    </lineage>
</organism>
<evidence type="ECO:0000313" key="3">
    <source>
        <dbReference type="Proteomes" id="UP000294980"/>
    </source>
</evidence>
<sequence>MWRVASVFWAGEVAHVGNLRAALGLSALLSLCASVTAADTGRAQCCSSLSPELPPVTHYGASLYREEDPLGPFRFDPPLVRDSEQSIETLESEVETLESLAGPMAARLSRPVAELGYASLSQDRVTEAVDYLQRAVHLVRINRGLYTPAQEAMLEQLIAAHLRLGDFAAADEQQAYLYRVRQYQEQNPASPRMREATLHYADWMRGVYLGDMDRLRYPRLVGLNDLYENAIENIEASEGEYSRALLPYLQGHIDLCYLVSVYPGEQQSGVRITGGPAMDASLANQAQLRFWRMRDYNFRYGREALERAEAVLQANPDSSAQELANARIARADWYQWHRRYAKAIRLYEEAWDIMAGEEGGADWLQREFAAPLELPRSRVFNPGAVPLEAQNNAQVQMGFRVTRHGEARDIQILTETTDEQVQLTLTRAYHYLRNVRFRPSLKNGKVVAAKDLQRTYQVRY</sequence>
<dbReference type="InterPro" id="IPR011990">
    <property type="entry name" value="TPR-like_helical_dom_sf"/>
</dbReference>
<dbReference type="AlphaFoldDB" id="A0A4R2KVI0"/>
<accession>A0A4R2KVI0</accession>
<reference evidence="2 3" key="1">
    <citation type="submission" date="2019-03" db="EMBL/GenBank/DDBJ databases">
        <title>Genomic Encyclopedia of Type Strains, Phase IV (KMG-IV): sequencing the most valuable type-strain genomes for metagenomic binning, comparative biology and taxonomic classification.</title>
        <authorList>
            <person name="Goeker M."/>
        </authorList>
    </citation>
    <scope>NUCLEOTIDE SEQUENCE [LARGE SCALE GENOMIC DNA]</scope>
    <source>
        <strain evidence="2 3">DSM 23344</strain>
    </source>
</reference>
<proteinExistence type="predicted"/>
<keyword evidence="3" id="KW-1185">Reference proteome</keyword>
<dbReference type="EMBL" id="SLWX01000001">
    <property type="protein sequence ID" value="TCO78501.1"/>
    <property type="molecule type" value="Genomic_DNA"/>
</dbReference>